<accession>A0ABS6B690</accession>
<dbReference type="RefSeq" id="WP_215920069.1">
    <property type="nucleotide sequence ID" value="NZ_JAHKNI010000008.1"/>
</dbReference>
<feature type="transmembrane region" description="Helical" evidence="7">
    <location>
        <begin position="6"/>
        <end position="26"/>
    </location>
</feature>
<dbReference type="Proteomes" id="UP000733379">
    <property type="component" value="Unassembled WGS sequence"/>
</dbReference>
<dbReference type="Gene3D" id="1.20.1530.20">
    <property type="match status" value="1"/>
</dbReference>
<dbReference type="PANTHER" id="PTHR32468:SF0">
    <property type="entry name" value="K(+)_H(+) ANTIPORTER 1"/>
    <property type="match status" value="1"/>
</dbReference>
<evidence type="ECO:0000256" key="7">
    <source>
        <dbReference type="SAM" id="Phobius"/>
    </source>
</evidence>
<feature type="transmembrane region" description="Helical" evidence="7">
    <location>
        <begin position="164"/>
        <end position="187"/>
    </location>
</feature>
<keyword evidence="6 7" id="KW-0472">Membrane</keyword>
<proteinExistence type="predicted"/>
<feature type="transmembrane region" description="Helical" evidence="7">
    <location>
        <begin position="243"/>
        <end position="259"/>
    </location>
</feature>
<evidence type="ECO:0000256" key="4">
    <source>
        <dbReference type="ARBA" id="ARBA00022989"/>
    </source>
</evidence>
<comment type="caution">
    <text evidence="9">The sequence shown here is derived from an EMBL/GenBank/DDBJ whole genome shotgun (WGS) entry which is preliminary data.</text>
</comment>
<evidence type="ECO:0000259" key="8">
    <source>
        <dbReference type="Pfam" id="PF00999"/>
    </source>
</evidence>
<evidence type="ECO:0000313" key="9">
    <source>
        <dbReference type="EMBL" id="MBU3064708.1"/>
    </source>
</evidence>
<dbReference type="InterPro" id="IPR038770">
    <property type="entry name" value="Na+/solute_symporter_sf"/>
</dbReference>
<feature type="transmembrane region" description="Helical" evidence="7">
    <location>
        <begin position="271"/>
        <end position="290"/>
    </location>
</feature>
<feature type="transmembrane region" description="Helical" evidence="7">
    <location>
        <begin position="193"/>
        <end position="210"/>
    </location>
</feature>
<dbReference type="InterPro" id="IPR006153">
    <property type="entry name" value="Cation/H_exchanger_TM"/>
</dbReference>
<keyword evidence="10" id="KW-1185">Reference proteome</keyword>
<evidence type="ECO:0000313" key="10">
    <source>
        <dbReference type="Proteomes" id="UP000733379"/>
    </source>
</evidence>
<gene>
    <name evidence="9" type="ORF">KO481_24660</name>
</gene>
<feature type="transmembrane region" description="Helical" evidence="7">
    <location>
        <begin position="38"/>
        <end position="58"/>
    </location>
</feature>
<comment type="subcellular location">
    <subcellularLocation>
        <location evidence="1">Membrane</location>
        <topology evidence="1">Multi-pass membrane protein</topology>
    </subcellularLocation>
</comment>
<dbReference type="Pfam" id="PF00999">
    <property type="entry name" value="Na_H_Exchanger"/>
    <property type="match status" value="1"/>
</dbReference>
<feature type="transmembrane region" description="Helical" evidence="7">
    <location>
        <begin position="217"/>
        <end position="237"/>
    </location>
</feature>
<name>A0ABS6B690_9NOCA</name>
<evidence type="ECO:0000256" key="1">
    <source>
        <dbReference type="ARBA" id="ARBA00004141"/>
    </source>
</evidence>
<evidence type="ECO:0000256" key="2">
    <source>
        <dbReference type="ARBA" id="ARBA00022448"/>
    </source>
</evidence>
<feature type="transmembrane region" description="Helical" evidence="7">
    <location>
        <begin position="302"/>
        <end position="322"/>
    </location>
</feature>
<evidence type="ECO:0000256" key="3">
    <source>
        <dbReference type="ARBA" id="ARBA00022692"/>
    </source>
</evidence>
<dbReference type="EMBL" id="JAHKNI010000008">
    <property type="protein sequence ID" value="MBU3064708.1"/>
    <property type="molecule type" value="Genomic_DNA"/>
</dbReference>
<keyword evidence="4 7" id="KW-1133">Transmembrane helix</keyword>
<reference evidence="9 10" key="1">
    <citation type="submission" date="2021-06" db="EMBL/GenBank/DDBJ databases">
        <title>Actinomycetes sequencing.</title>
        <authorList>
            <person name="Shan Q."/>
        </authorList>
    </citation>
    <scope>NUCLEOTIDE SEQUENCE [LARGE SCALE GENOMIC DNA]</scope>
    <source>
        <strain evidence="9 10">NEAU-G5</strain>
    </source>
</reference>
<keyword evidence="2" id="KW-0813">Transport</keyword>
<sequence>MNLPTVTVLLDLVLIMAAAHILGWLAEKLGQPPVIGEIAAGILAGPAIIGHHLSSILFPQDARSSLNLLANIGVTVFMFAAGLELDRGIFTGARRSIPTVSAVAYIAPFVLGSGLAVTVLTRYQTGHRLHFALYIGCALAVTAFPVLARILHDRNLIHTEIGQISLACAALVDIAAWTVLAVVLALAHPGSTPWRLTLLIPLVGLLWWVLRPMLERISQVGTAHTMIVLGISGALAVAAITEWIGLHLIFGAFAFGVIFPRERRRTVESGVHVLSAILLPGFFVVAGLAVDLSSIDSTAIGELVIIIAAAVLGKIGSVYLAARLTGMQARPAAAVAALLNTRGLTELVILSVGLTTGLIGAQLYSLLVVMALVTTASTAPILRVLGMAHSPRETPPAAHAAGTIAPVTTQPHGVGDAALLTDAEPDSATR</sequence>
<feature type="transmembrane region" description="Helical" evidence="7">
    <location>
        <begin position="97"/>
        <end position="119"/>
    </location>
</feature>
<dbReference type="InterPro" id="IPR050794">
    <property type="entry name" value="CPA2_transporter"/>
</dbReference>
<evidence type="ECO:0000256" key="6">
    <source>
        <dbReference type="ARBA" id="ARBA00023136"/>
    </source>
</evidence>
<feature type="transmembrane region" description="Helical" evidence="7">
    <location>
        <begin position="64"/>
        <end position="85"/>
    </location>
</feature>
<dbReference type="PANTHER" id="PTHR32468">
    <property type="entry name" value="CATION/H + ANTIPORTER"/>
    <property type="match status" value="1"/>
</dbReference>
<feature type="transmembrane region" description="Helical" evidence="7">
    <location>
        <begin position="131"/>
        <end position="152"/>
    </location>
</feature>
<feature type="domain" description="Cation/H+ exchanger transmembrane" evidence="8">
    <location>
        <begin position="18"/>
        <end position="383"/>
    </location>
</feature>
<keyword evidence="3 7" id="KW-0812">Transmembrane</keyword>
<protein>
    <submittedName>
        <fullName evidence="9">Cation:proton antiporter</fullName>
    </submittedName>
</protein>
<keyword evidence="5" id="KW-0406">Ion transport</keyword>
<evidence type="ECO:0000256" key="5">
    <source>
        <dbReference type="ARBA" id="ARBA00023065"/>
    </source>
</evidence>
<organism evidence="9 10">
    <name type="scientific">Nocardia albiluteola</name>
    <dbReference type="NCBI Taxonomy" id="2842303"/>
    <lineage>
        <taxon>Bacteria</taxon>
        <taxon>Bacillati</taxon>
        <taxon>Actinomycetota</taxon>
        <taxon>Actinomycetes</taxon>
        <taxon>Mycobacteriales</taxon>
        <taxon>Nocardiaceae</taxon>
        <taxon>Nocardia</taxon>
    </lineage>
</organism>